<reference evidence="2" key="1">
    <citation type="submission" date="2016-10" db="EMBL/GenBank/DDBJ databases">
        <authorList>
            <person name="Benchimol M."/>
            <person name="Almeida L.G."/>
            <person name="Vasconcelos A.T."/>
            <person name="Perreira-Neves A."/>
            <person name="Rosa I.A."/>
            <person name="Tasca T."/>
            <person name="Bogo M.R."/>
            <person name="de Souza W."/>
        </authorList>
    </citation>
    <scope>NUCLEOTIDE SEQUENCE [LARGE SCALE GENOMIC DNA]</scope>
    <source>
        <strain evidence="2">K</strain>
    </source>
</reference>
<dbReference type="EMBL" id="MLAK01001093">
    <property type="protein sequence ID" value="OHS97814.1"/>
    <property type="molecule type" value="Genomic_DNA"/>
</dbReference>
<feature type="compositionally biased region" description="Polar residues" evidence="1">
    <location>
        <begin position="163"/>
        <end position="175"/>
    </location>
</feature>
<name>A0A1J4JF38_9EUKA</name>
<dbReference type="VEuPathDB" id="TrichDB:TRFO_09237"/>
<organism evidence="2 3">
    <name type="scientific">Tritrichomonas foetus</name>
    <dbReference type="NCBI Taxonomy" id="1144522"/>
    <lineage>
        <taxon>Eukaryota</taxon>
        <taxon>Metamonada</taxon>
        <taxon>Parabasalia</taxon>
        <taxon>Tritrichomonadida</taxon>
        <taxon>Tritrichomonadidae</taxon>
        <taxon>Tritrichomonas</taxon>
    </lineage>
</organism>
<evidence type="ECO:0000256" key="1">
    <source>
        <dbReference type="SAM" id="MobiDB-lite"/>
    </source>
</evidence>
<comment type="caution">
    <text evidence="2">The sequence shown here is derived from an EMBL/GenBank/DDBJ whole genome shotgun (WGS) entry which is preliminary data.</text>
</comment>
<feature type="compositionally biased region" description="Polar residues" evidence="1">
    <location>
        <begin position="254"/>
        <end position="266"/>
    </location>
</feature>
<dbReference type="GeneID" id="94829457"/>
<dbReference type="Proteomes" id="UP000179807">
    <property type="component" value="Unassembled WGS sequence"/>
</dbReference>
<protein>
    <submittedName>
        <fullName evidence="2">Uncharacterized protein</fullName>
    </submittedName>
</protein>
<gene>
    <name evidence="2" type="ORF">TRFO_09237</name>
</gene>
<evidence type="ECO:0000313" key="3">
    <source>
        <dbReference type="Proteomes" id="UP000179807"/>
    </source>
</evidence>
<dbReference type="AlphaFoldDB" id="A0A1J4JF38"/>
<dbReference type="OrthoDB" id="10596911at2759"/>
<evidence type="ECO:0000313" key="2">
    <source>
        <dbReference type="EMBL" id="OHS97814.1"/>
    </source>
</evidence>
<feature type="region of interest" description="Disordered" evidence="1">
    <location>
        <begin position="130"/>
        <end position="175"/>
    </location>
</feature>
<feature type="region of interest" description="Disordered" evidence="1">
    <location>
        <begin position="254"/>
        <end position="280"/>
    </location>
</feature>
<sequence>MKFPTRRLRPYKYGKSEHPFSKRSFFWQVPIFLMYNPPTKLAEIYATPKSELAEDDLSFLRAMIDRPPPPPEPIDFNFLQNELVKRRPPPVPPKKGIEMIEPQTKPATRGPKYIKSRSISRQIQYTFEDPADTIPSIPDNSSSEEFPHTRNMTQSSQSSQISKTRTAANGGRRTQSVIKNPKSYLAWKYIGDTLDGSFGTLTGKVDASGKPEVVSKEFANIPYVLEQYQIEYEKIEEPKPKIRPRDLFALSIAQNSNDPTKTRTVSRLQQQKRRRRLPQFDLQTDPDTQLFLETDTKLIPLVASKLPQG</sequence>
<dbReference type="RefSeq" id="XP_068350951.1">
    <property type="nucleotide sequence ID" value="XM_068494753.1"/>
</dbReference>
<proteinExistence type="predicted"/>
<accession>A0A1J4JF38</accession>
<keyword evidence="3" id="KW-1185">Reference proteome</keyword>